<evidence type="ECO:0000256" key="1">
    <source>
        <dbReference type="SAM" id="MobiDB-lite"/>
    </source>
</evidence>
<accession>A0AAV2JTQ0</accession>
<protein>
    <submittedName>
        <fullName evidence="2">Uncharacterized protein</fullName>
    </submittedName>
</protein>
<feature type="region of interest" description="Disordered" evidence="1">
    <location>
        <begin position="48"/>
        <end position="105"/>
    </location>
</feature>
<evidence type="ECO:0000313" key="2">
    <source>
        <dbReference type="EMBL" id="CAL1578664.1"/>
    </source>
</evidence>
<dbReference type="Proteomes" id="UP001497482">
    <property type="component" value="Chromosome 13"/>
</dbReference>
<feature type="compositionally biased region" description="Basic and acidic residues" evidence="1">
    <location>
        <begin position="48"/>
        <end position="75"/>
    </location>
</feature>
<proteinExistence type="predicted"/>
<name>A0AAV2JTQ0_KNICA</name>
<organism evidence="2 3">
    <name type="scientific">Knipowitschia caucasica</name>
    <name type="common">Caucasian dwarf goby</name>
    <name type="synonym">Pomatoschistus caucasicus</name>
    <dbReference type="NCBI Taxonomy" id="637954"/>
    <lineage>
        <taxon>Eukaryota</taxon>
        <taxon>Metazoa</taxon>
        <taxon>Chordata</taxon>
        <taxon>Craniata</taxon>
        <taxon>Vertebrata</taxon>
        <taxon>Euteleostomi</taxon>
        <taxon>Actinopterygii</taxon>
        <taxon>Neopterygii</taxon>
        <taxon>Teleostei</taxon>
        <taxon>Neoteleostei</taxon>
        <taxon>Acanthomorphata</taxon>
        <taxon>Gobiaria</taxon>
        <taxon>Gobiiformes</taxon>
        <taxon>Gobioidei</taxon>
        <taxon>Gobiidae</taxon>
        <taxon>Gobiinae</taxon>
        <taxon>Knipowitschia</taxon>
    </lineage>
</organism>
<reference evidence="2 3" key="1">
    <citation type="submission" date="2024-04" db="EMBL/GenBank/DDBJ databases">
        <authorList>
            <person name="Waldvogel A.-M."/>
            <person name="Schoenle A."/>
        </authorList>
    </citation>
    <scope>NUCLEOTIDE SEQUENCE [LARGE SCALE GENOMIC DNA]</scope>
</reference>
<evidence type="ECO:0000313" key="3">
    <source>
        <dbReference type="Proteomes" id="UP001497482"/>
    </source>
</evidence>
<dbReference type="AlphaFoldDB" id="A0AAV2JTQ0"/>
<dbReference type="EMBL" id="OZ035835">
    <property type="protein sequence ID" value="CAL1578664.1"/>
    <property type="molecule type" value="Genomic_DNA"/>
</dbReference>
<gene>
    <name evidence="2" type="ORF">KC01_LOCUS9786</name>
</gene>
<feature type="region of interest" description="Disordered" evidence="1">
    <location>
        <begin position="1"/>
        <end position="31"/>
    </location>
</feature>
<keyword evidence="3" id="KW-1185">Reference proteome</keyword>
<sequence length="105" mass="11992">MSLGGRESTGADGGEKSTQVPDAGTERESTRCRRWERVHRLQTWREYKVQRRRDTQVQPEDERRQEVERSHRVQDGGESYTGCRRGRGVHSADGGGEYTVQTGEV</sequence>